<feature type="region of interest" description="Disordered" evidence="2">
    <location>
        <begin position="346"/>
        <end position="671"/>
    </location>
</feature>
<keyword evidence="3" id="KW-1133">Transmembrane helix</keyword>
<keyword evidence="3" id="KW-0812">Transmembrane</keyword>
<evidence type="ECO:0000256" key="1">
    <source>
        <dbReference type="ARBA" id="ARBA00022729"/>
    </source>
</evidence>
<feature type="chain" id="PRO_5039230697" description="YSIRK Gram-positive signal peptide domain-containing protein" evidence="4">
    <location>
        <begin position="37"/>
        <end position="707"/>
    </location>
</feature>
<evidence type="ECO:0000256" key="3">
    <source>
        <dbReference type="SAM" id="Phobius"/>
    </source>
</evidence>
<feature type="compositionally biased region" description="Basic and acidic residues" evidence="2">
    <location>
        <begin position="637"/>
        <end position="668"/>
    </location>
</feature>
<dbReference type="EMBL" id="LUGM01000002">
    <property type="protein sequence ID" value="KYH13654.1"/>
    <property type="molecule type" value="Genomic_DNA"/>
</dbReference>
<keyword evidence="3" id="KW-0472">Membrane</keyword>
<evidence type="ECO:0000256" key="4">
    <source>
        <dbReference type="SAM" id="SignalP"/>
    </source>
</evidence>
<feature type="compositionally biased region" description="Polar residues" evidence="2">
    <location>
        <begin position="39"/>
        <end position="55"/>
    </location>
</feature>
<protein>
    <recommendedName>
        <fullName evidence="7">YSIRK Gram-positive signal peptide domain-containing protein</fullName>
    </recommendedName>
</protein>
<feature type="region of interest" description="Disordered" evidence="2">
    <location>
        <begin position="39"/>
        <end position="69"/>
    </location>
</feature>
<accession>A0A151A2L2</accession>
<comment type="caution">
    <text evidence="5">The sequence shown here is derived from an EMBL/GenBank/DDBJ whole genome shotgun (WGS) entry which is preliminary data.</text>
</comment>
<dbReference type="InterPro" id="IPR005877">
    <property type="entry name" value="YSIRK_signal_dom"/>
</dbReference>
<feature type="compositionally biased region" description="Polar residues" evidence="2">
    <location>
        <begin position="457"/>
        <end position="474"/>
    </location>
</feature>
<feature type="compositionally biased region" description="Basic and acidic residues" evidence="2">
    <location>
        <begin position="405"/>
        <end position="416"/>
    </location>
</feature>
<feature type="compositionally biased region" description="Basic and acidic residues" evidence="2">
    <location>
        <begin position="383"/>
        <end position="394"/>
    </location>
</feature>
<feature type="transmembrane region" description="Helical" evidence="3">
    <location>
        <begin position="684"/>
        <end position="703"/>
    </location>
</feature>
<dbReference type="AlphaFoldDB" id="A0A151A2L2"/>
<feature type="compositionally biased region" description="Polar residues" evidence="2">
    <location>
        <begin position="570"/>
        <end position="633"/>
    </location>
</feature>
<dbReference type="NCBIfam" id="TIGR01168">
    <property type="entry name" value="YSIRK_signal"/>
    <property type="match status" value="1"/>
</dbReference>
<feature type="compositionally biased region" description="Basic and acidic residues" evidence="2">
    <location>
        <begin position="548"/>
        <end position="565"/>
    </location>
</feature>
<dbReference type="RefSeq" id="WP_061853885.1">
    <property type="nucleotide sequence ID" value="NZ_LUGM01000002.1"/>
</dbReference>
<feature type="compositionally biased region" description="Low complexity" evidence="2">
    <location>
        <begin position="363"/>
        <end position="378"/>
    </location>
</feature>
<sequence length="707" mass="75875">MKQHQEISKYSIRKLTKGAGALLISSVLLFSAQNNASATEQNSNSASVNGQTVTNAPAKATQKKDTTNPEIQSIKMDKREYAPGEIAIATLIVKDESNLADTSIGFTNTTQVGTPALSGVADKANIEKIGDDLWKVTIQINIPDKIGDTSYKFSAAIVDDAAENGTTIAPELAPTSLNVNDLSFKVVNKNVSNVDTELPQFDSVTVDKQTYAPVDVIKAQLKISDKSTLKEVSVGFENDPDKGLIGLNKVADLSNVQRNSEGQWVVNVEIPIPSDLEDGSYKFSHISATDEFGNAFGLIDVPDFETKFTNVKFNVAKSGSYKKAVTPVKPQTNDQNKVADVINTNTTDAKKSDHVEQPNNNVPTPEQPQDNNTNQPDQSVPQDSDKAAPNKDVEDANAQNNNDATMKDQGTDKAAEPKGPATPDQTNDNDSKVAPPSETPKASTPNADAQIKPMDTPSEQNNAKQSNDVATTPKATDKAQPQVKAEAPQANKVQAQSQDKNASSSTAKDVNKQAQSSDKKSANAQAPEPKVNKPSNVDNGQQGTGADAKVKPQEQPKQSQSKDSKGQQAAPKSQMYNKATQGNAKDQSTTKQQMNNTTTAEMPKQATTKAMDNATSNKTQQATNNKAVATPAQNKTKAADNNKKAVTDKQKQTASKDKANNNAKDAKSTKQLPKTGMIDTMRDYFFVGVLMAVGITVIMFRRFSVFK</sequence>
<dbReference type="Proteomes" id="UP000075418">
    <property type="component" value="Unassembled WGS sequence"/>
</dbReference>
<organism evidence="5 6">
    <name type="scientific">Staphylococcus kloosii</name>
    <dbReference type="NCBI Taxonomy" id="29384"/>
    <lineage>
        <taxon>Bacteria</taxon>
        <taxon>Bacillati</taxon>
        <taxon>Bacillota</taxon>
        <taxon>Bacilli</taxon>
        <taxon>Bacillales</taxon>
        <taxon>Staphylococcaceae</taxon>
        <taxon>Staphylococcus</taxon>
    </lineage>
</organism>
<evidence type="ECO:0000313" key="6">
    <source>
        <dbReference type="Proteomes" id="UP000075418"/>
    </source>
</evidence>
<evidence type="ECO:0008006" key="7">
    <source>
        <dbReference type="Google" id="ProtNLM"/>
    </source>
</evidence>
<gene>
    <name evidence="5" type="ORF">A0131_02370</name>
</gene>
<feature type="compositionally biased region" description="Polar residues" evidence="2">
    <location>
        <begin position="491"/>
        <end position="516"/>
    </location>
</feature>
<name>A0A151A2L2_9STAP</name>
<reference evidence="5 6" key="1">
    <citation type="submission" date="2016-02" db="EMBL/GenBank/DDBJ databases">
        <title>Draft genome sequence of hydrocarbon degrading Staphylococcus saprophyticus Strain CNV2, isolated from crude-oil contaminated soil from Noonmati Oil Refinery, Guwahati, Assam, India.</title>
        <authorList>
            <person name="Mukherjee A."/>
            <person name="Chettri B."/>
            <person name="Langpoklakpam J."/>
            <person name="Singh A.K."/>
            <person name="Chattopadhyay D.J."/>
        </authorList>
    </citation>
    <scope>NUCLEOTIDE SEQUENCE [LARGE SCALE GENOMIC DNA]</scope>
    <source>
        <strain evidence="5 6">CNV2</strain>
    </source>
</reference>
<proteinExistence type="predicted"/>
<keyword evidence="1 4" id="KW-0732">Signal</keyword>
<evidence type="ECO:0000256" key="2">
    <source>
        <dbReference type="SAM" id="MobiDB-lite"/>
    </source>
</evidence>
<feature type="signal peptide" evidence="4">
    <location>
        <begin position="1"/>
        <end position="36"/>
    </location>
</feature>
<evidence type="ECO:0000313" key="5">
    <source>
        <dbReference type="EMBL" id="KYH13654.1"/>
    </source>
</evidence>